<name>A0A0R2CZV8_9LACO</name>
<gene>
    <name evidence="1" type="ORF">FC19_GL001593</name>
</gene>
<dbReference type="AlphaFoldDB" id="A0A0R2CZV8"/>
<dbReference type="PATRIC" id="fig|1423725.3.peg.1635"/>
<reference evidence="1 2" key="1">
    <citation type="journal article" date="2015" name="Genome Announc.">
        <title>Expanding the biotechnology potential of lactobacilli through comparative genomics of 213 strains and associated genera.</title>
        <authorList>
            <person name="Sun Z."/>
            <person name="Harris H.M."/>
            <person name="McCann A."/>
            <person name="Guo C."/>
            <person name="Argimon S."/>
            <person name="Zhang W."/>
            <person name="Yang X."/>
            <person name="Jeffery I.B."/>
            <person name="Cooney J.C."/>
            <person name="Kagawa T.F."/>
            <person name="Liu W."/>
            <person name="Song Y."/>
            <person name="Salvetti E."/>
            <person name="Wrobel A."/>
            <person name="Rasinkangas P."/>
            <person name="Parkhill J."/>
            <person name="Rea M.C."/>
            <person name="O'Sullivan O."/>
            <person name="Ritari J."/>
            <person name="Douillard F.P."/>
            <person name="Paul Ross R."/>
            <person name="Yang R."/>
            <person name="Briner A.E."/>
            <person name="Felis G.E."/>
            <person name="de Vos W.M."/>
            <person name="Barrangou R."/>
            <person name="Klaenhammer T.R."/>
            <person name="Caufield P.W."/>
            <person name="Cui Y."/>
            <person name="Zhang H."/>
            <person name="O'Toole P.W."/>
        </authorList>
    </citation>
    <scope>NUCLEOTIDE SEQUENCE [LARGE SCALE GENOMIC DNA]</scope>
    <source>
        <strain evidence="1 2">DSM 21051</strain>
    </source>
</reference>
<comment type="caution">
    <text evidence="1">The sequence shown here is derived from an EMBL/GenBank/DDBJ whole genome shotgun (WGS) entry which is preliminary data.</text>
</comment>
<proteinExistence type="predicted"/>
<dbReference type="Proteomes" id="UP000051015">
    <property type="component" value="Unassembled WGS sequence"/>
</dbReference>
<accession>A0A0R2CZV8</accession>
<evidence type="ECO:0000313" key="2">
    <source>
        <dbReference type="Proteomes" id="UP000051015"/>
    </source>
</evidence>
<dbReference type="OrthoDB" id="2112617at2"/>
<organism evidence="1 2">
    <name type="scientific">Liquorilactobacillus aquaticus DSM 21051</name>
    <dbReference type="NCBI Taxonomy" id="1423725"/>
    <lineage>
        <taxon>Bacteria</taxon>
        <taxon>Bacillati</taxon>
        <taxon>Bacillota</taxon>
        <taxon>Bacilli</taxon>
        <taxon>Lactobacillales</taxon>
        <taxon>Lactobacillaceae</taxon>
        <taxon>Liquorilactobacillus</taxon>
    </lineage>
</organism>
<sequence>MGLFNNDKIKGILTDRGLAEVSNETSEQVEAILGELDKKNLLRNDKRLLIKDRNDDSKISYLRAIVEQNWILIAQNDKMIKLLSQQDEVSRHREKEL</sequence>
<dbReference type="EMBL" id="AYZD01000001">
    <property type="protein sequence ID" value="KRM97550.1"/>
    <property type="molecule type" value="Genomic_DNA"/>
</dbReference>
<keyword evidence="2" id="KW-1185">Reference proteome</keyword>
<protein>
    <submittedName>
        <fullName evidence="1">Uncharacterized protein</fullName>
    </submittedName>
</protein>
<dbReference type="RefSeq" id="WP_057875048.1">
    <property type="nucleotide sequence ID" value="NZ_AYZD01000001.1"/>
</dbReference>
<evidence type="ECO:0000313" key="1">
    <source>
        <dbReference type="EMBL" id="KRM97550.1"/>
    </source>
</evidence>